<evidence type="ECO:0000256" key="6">
    <source>
        <dbReference type="ARBA" id="ARBA00022884"/>
    </source>
</evidence>
<dbReference type="SUPFAM" id="SSF54928">
    <property type="entry name" value="RNA-binding domain, RBD"/>
    <property type="match status" value="1"/>
</dbReference>
<evidence type="ECO:0000256" key="1">
    <source>
        <dbReference type="ARBA" id="ARBA00004173"/>
    </source>
</evidence>
<evidence type="ECO:0000256" key="12">
    <source>
        <dbReference type="PROSITE-ProRule" id="PRU00176"/>
    </source>
</evidence>
<dbReference type="Pfam" id="PF00076">
    <property type="entry name" value="RRM_1"/>
    <property type="match status" value="1"/>
</dbReference>
<feature type="region of interest" description="Disordered" evidence="14">
    <location>
        <begin position="1"/>
        <end position="24"/>
    </location>
</feature>
<evidence type="ECO:0000256" key="10">
    <source>
        <dbReference type="ARBA" id="ARBA00026043"/>
    </source>
</evidence>
<dbReference type="Gene3D" id="1.20.5.500">
    <property type="entry name" value="Single helix bin"/>
    <property type="match status" value="1"/>
</dbReference>
<dbReference type="CDD" id="cd12482">
    <property type="entry name" value="RRM1_hnRNPR"/>
    <property type="match status" value="1"/>
</dbReference>
<dbReference type="FunFam" id="1.20.5.500:FF:000003">
    <property type="entry name" value="ATPase inhibitor B, mitochondrial"/>
    <property type="match status" value="1"/>
</dbReference>
<reference evidence="16" key="3">
    <citation type="submission" date="2025-09" db="UniProtKB">
        <authorList>
            <consortium name="Ensembl"/>
        </authorList>
    </citation>
    <scope>IDENTIFICATION</scope>
</reference>
<dbReference type="InterPro" id="IPR034410">
    <property type="entry name" value="hnRNPR_RRM1"/>
</dbReference>
<dbReference type="GO" id="GO:0003723">
    <property type="term" value="F:RNA binding"/>
    <property type="evidence" value="ECO:0007669"/>
    <property type="project" value="UniProtKB-UniRule"/>
</dbReference>
<dbReference type="SMART" id="SM00360">
    <property type="entry name" value="RRM"/>
    <property type="match status" value="1"/>
</dbReference>
<evidence type="ECO:0000256" key="14">
    <source>
        <dbReference type="SAM" id="MobiDB-lite"/>
    </source>
</evidence>
<dbReference type="GO" id="GO:0005739">
    <property type="term" value="C:mitochondrion"/>
    <property type="evidence" value="ECO:0007669"/>
    <property type="project" value="UniProtKB-SubCell"/>
</dbReference>
<keyword evidence="7" id="KW-0809">Transit peptide</keyword>
<dbReference type="InterPro" id="IPR041337">
    <property type="entry name" value="hnRNP_Q_AcD"/>
</dbReference>
<evidence type="ECO:0000259" key="15">
    <source>
        <dbReference type="PROSITE" id="PS50102"/>
    </source>
</evidence>
<comment type="subcellular location">
    <subcellularLocation>
        <location evidence="2">Cytoplasm</location>
    </subcellularLocation>
    <subcellularLocation>
        <location evidence="1">Mitochondrion</location>
    </subcellularLocation>
</comment>
<feature type="coiled-coil region" evidence="13">
    <location>
        <begin position="428"/>
        <end position="469"/>
    </location>
</feature>
<evidence type="ECO:0000256" key="11">
    <source>
        <dbReference type="ARBA" id="ARBA00046200"/>
    </source>
</evidence>
<evidence type="ECO:0000256" key="13">
    <source>
        <dbReference type="SAM" id="Coils"/>
    </source>
</evidence>
<organism evidence="16 17">
    <name type="scientific">Meleagris gallopavo</name>
    <name type="common">Wild turkey</name>
    <dbReference type="NCBI Taxonomy" id="9103"/>
    <lineage>
        <taxon>Eukaryota</taxon>
        <taxon>Metazoa</taxon>
        <taxon>Chordata</taxon>
        <taxon>Craniata</taxon>
        <taxon>Vertebrata</taxon>
        <taxon>Euteleostomi</taxon>
        <taxon>Archelosauria</taxon>
        <taxon>Archosauria</taxon>
        <taxon>Dinosauria</taxon>
        <taxon>Saurischia</taxon>
        <taxon>Theropoda</taxon>
        <taxon>Coelurosauria</taxon>
        <taxon>Aves</taxon>
        <taxon>Neognathae</taxon>
        <taxon>Galloanserae</taxon>
        <taxon>Galliformes</taxon>
        <taxon>Phasianidae</taxon>
        <taxon>Meleagridinae</taxon>
        <taxon>Meleagris</taxon>
    </lineage>
</organism>
<dbReference type="CDD" id="cd21067">
    <property type="entry name" value="NURR_hnRNPR"/>
    <property type="match status" value="1"/>
</dbReference>
<dbReference type="InterPro" id="IPR000504">
    <property type="entry name" value="RRM_dom"/>
</dbReference>
<dbReference type="AlphaFoldDB" id="A0A803XLT4"/>
<evidence type="ECO:0000256" key="4">
    <source>
        <dbReference type="ARBA" id="ARBA00022490"/>
    </source>
</evidence>
<dbReference type="InterPro" id="IPR012677">
    <property type="entry name" value="Nucleotide-bd_a/b_plait_sf"/>
</dbReference>
<evidence type="ECO:0000313" key="16">
    <source>
        <dbReference type="Ensembl" id="ENSMGAP00000020480.1"/>
    </source>
</evidence>
<dbReference type="Pfam" id="PF18360">
    <property type="entry name" value="hnRNP_Q_AcD"/>
    <property type="match status" value="1"/>
</dbReference>
<keyword evidence="8 13" id="KW-0175">Coiled coil</keyword>
<reference evidence="16 17" key="1">
    <citation type="journal article" date="2010" name="PLoS Biol.">
        <title>Multi-platform next-generation sequencing of the domestic turkey (Meleagris gallopavo): genome assembly and analysis.</title>
        <authorList>
            <person name="Dalloul R.A."/>
            <person name="Long J.A."/>
            <person name="Zimin A.V."/>
            <person name="Aslam L."/>
            <person name="Beal K."/>
            <person name="Blomberg L.A."/>
            <person name="Bouffard P."/>
            <person name="Burt D.W."/>
            <person name="Crasta O."/>
            <person name="Crooijmans R.P."/>
            <person name="Cooper K."/>
            <person name="Coulombe R.A."/>
            <person name="De S."/>
            <person name="Delany M.E."/>
            <person name="Dodgson J.B."/>
            <person name="Dong J.J."/>
            <person name="Evans C."/>
            <person name="Frederickson K.M."/>
            <person name="Flicek P."/>
            <person name="Florea L."/>
            <person name="Folkerts O."/>
            <person name="Groenen M.A."/>
            <person name="Harkins T.T."/>
            <person name="Herrero J."/>
            <person name="Hoffmann S."/>
            <person name="Megens H.J."/>
            <person name="Jiang A."/>
            <person name="de Jong P."/>
            <person name="Kaiser P."/>
            <person name="Kim H."/>
            <person name="Kim K.W."/>
            <person name="Kim S."/>
            <person name="Langenberger D."/>
            <person name="Lee M.K."/>
            <person name="Lee T."/>
            <person name="Mane S."/>
            <person name="Marcais G."/>
            <person name="Marz M."/>
            <person name="McElroy A.P."/>
            <person name="Modise T."/>
            <person name="Nefedov M."/>
            <person name="Notredame C."/>
            <person name="Paton I.R."/>
            <person name="Payne W.S."/>
            <person name="Pertea G."/>
            <person name="Prickett D."/>
            <person name="Puiu D."/>
            <person name="Qioa D."/>
            <person name="Raineri E."/>
            <person name="Ruffier M."/>
            <person name="Salzberg S.L."/>
            <person name="Schatz M.C."/>
            <person name="Scheuring C."/>
            <person name="Schmidt C.J."/>
            <person name="Schroeder S."/>
            <person name="Searle S.M."/>
            <person name="Smith E.J."/>
            <person name="Smith J."/>
            <person name="Sonstegard T.S."/>
            <person name="Stadler P.F."/>
            <person name="Tafer H."/>
            <person name="Tu Z.J."/>
            <person name="Van Tassell C.P."/>
            <person name="Vilella A.J."/>
            <person name="Williams K.P."/>
            <person name="Yorke J.A."/>
            <person name="Zhang L."/>
            <person name="Zhang H.B."/>
            <person name="Zhang X."/>
            <person name="Zhang Y."/>
            <person name="Reed K.M."/>
        </authorList>
    </citation>
    <scope>NUCLEOTIDE SEQUENCE [LARGE SCALE GENOMIC DNA]</scope>
</reference>
<keyword evidence="4" id="KW-0963">Cytoplasm</keyword>
<sequence length="470" mass="53339">MANQVNGNAVQLKEEEEPMDTSSVTHTEHYKTLIEAGLPQKVAERLDEIFQTGLVAYVDLDERAIDALREFNEEGALSVLQQFKESDLSHVQNKSAFLCGVMKTYRQREKQGSKVQESTKGPDEAKIKALLERTGYTLDVTTGQRKYGGPPPDTVYSGVQPGIGTEVFVGKIPRDLYEDELVPLFEKAGPIWDLRLMMDPLSGQNRGYAFITFCSKDAAQEAVKLCDNYEIRPGKHLGVCISVANNRLFVGSIPKNKTKENILEEFNKVTGKELLNDFCHTDFEIPSVLFCSCSYVSDAFRYYLNYFQIGFQDFIYEIYSMVGHKIMAWVEKDHNAHLISTPCYVQGSGGARSSTPRFLAAGRAGQRRREGRRWRRLHSRGRRGFREEAGGRGGALLQVSLRTPGGTPCAVAPCRAHPAVLCYREKEREQLAALRRHHEEEIDHHKKEIERLQKEIERHKHKIKKLKDDD</sequence>
<dbReference type="Gene3D" id="3.30.70.330">
    <property type="match status" value="1"/>
</dbReference>
<dbReference type="FunFam" id="3.30.70.330:FF:000024">
    <property type="entry name" value="Heterogeneous nuclear ribonucleoprotein q isoform"/>
    <property type="match status" value="1"/>
</dbReference>
<dbReference type="SUPFAM" id="SSF64602">
    <property type="entry name" value="F1 ATPase inhibitor, IF1, C-terminal domain"/>
    <property type="match status" value="1"/>
</dbReference>
<name>A0A803XLT4_MELGA</name>
<dbReference type="Proteomes" id="UP000001645">
    <property type="component" value="Chromosome 25"/>
</dbReference>
<comment type="subunit">
    <text evidence="10">Homodimer; represents the active form and is present at a pH value below 6.5. Homotetramer; represents the inactive form and is present at a pH value above 7.0.</text>
</comment>
<dbReference type="PANTHER" id="PTHR21245">
    <property type="entry name" value="HETEROGENEOUS NUCLEAR RIBONUCLEOPROTEIN"/>
    <property type="match status" value="1"/>
</dbReference>
<evidence type="ECO:0000256" key="8">
    <source>
        <dbReference type="ARBA" id="ARBA00023054"/>
    </source>
</evidence>
<dbReference type="GeneTree" id="ENSGT00940000164311"/>
<dbReference type="PROSITE" id="PS50102">
    <property type="entry name" value="RRM"/>
    <property type="match status" value="1"/>
</dbReference>
<keyword evidence="9" id="KW-0496">Mitochondrion</keyword>
<dbReference type="Ensembl" id="ENSMGAT00000028912.1">
    <property type="protein sequence ID" value="ENSMGAP00000020480.1"/>
    <property type="gene ID" value="ENSMGAG00000020265.1"/>
</dbReference>
<dbReference type="InterPro" id="IPR035979">
    <property type="entry name" value="RBD_domain_sf"/>
</dbReference>
<evidence type="ECO:0000256" key="5">
    <source>
        <dbReference type="ARBA" id="ARBA00022737"/>
    </source>
</evidence>
<comment type="similarity">
    <text evidence="3">Belongs to the ATPase inhibitor family.</text>
</comment>
<keyword evidence="5" id="KW-0677">Repeat</keyword>
<evidence type="ECO:0000256" key="3">
    <source>
        <dbReference type="ARBA" id="ARBA00010901"/>
    </source>
</evidence>
<evidence type="ECO:0000256" key="2">
    <source>
        <dbReference type="ARBA" id="ARBA00004496"/>
    </source>
</evidence>
<accession>A0A803XLT4</accession>
<comment type="function">
    <text evidence="11">Endogenous F(1)F(o)-ATPase inhibitor limiting ATP depletion when the mitochondrial membrane potential falls below a threshold and the F(1)F(o)-ATP synthase starts hydrolyzing ATP to pump protons out of the mitochondrial matrix. Required to avoid the consumption of cellular ATP when the F(1)F(o)-ATP synthase enzyme acts as an ATP hydrolase. Indirectly acts as a regulator of heme synthesis in erythroid tissues: regulates heme synthesis by modulating the mitochondrial pH and redox potential, allowing FECH to efficiently catalyze the incorporation of iron into protoporphyrin IX to produce heme.</text>
</comment>
<reference evidence="16" key="2">
    <citation type="submission" date="2025-08" db="UniProtKB">
        <authorList>
            <consortium name="Ensembl"/>
        </authorList>
    </citation>
    <scope>IDENTIFICATION</scope>
</reference>
<evidence type="ECO:0000313" key="17">
    <source>
        <dbReference type="Proteomes" id="UP000001645"/>
    </source>
</evidence>
<dbReference type="NCBIfam" id="TIGR01648">
    <property type="entry name" value="hnRNP-R-Q"/>
    <property type="match status" value="1"/>
</dbReference>
<feature type="domain" description="RRM" evidence="15">
    <location>
        <begin position="165"/>
        <end position="244"/>
    </location>
</feature>
<evidence type="ECO:0000256" key="9">
    <source>
        <dbReference type="ARBA" id="ARBA00023128"/>
    </source>
</evidence>
<protein>
    <recommendedName>
        <fullName evidence="15">RRM domain-containing protein</fullName>
    </recommendedName>
</protein>
<dbReference type="InParanoid" id="A0A803XLT4"/>
<proteinExistence type="inferred from homology"/>
<keyword evidence="17" id="KW-1185">Reference proteome</keyword>
<keyword evidence="6 12" id="KW-0694">RNA-binding</keyword>
<dbReference type="InterPro" id="IPR006535">
    <property type="entry name" value="HnRNP_R/Q_splicing_fac"/>
</dbReference>
<evidence type="ECO:0000256" key="7">
    <source>
        <dbReference type="ARBA" id="ARBA00022946"/>
    </source>
</evidence>